<protein>
    <submittedName>
        <fullName evidence="2">Uncharacterized protein</fullName>
    </submittedName>
</protein>
<name>A0AAV7SHV9_PLEWA</name>
<evidence type="ECO:0000313" key="2">
    <source>
        <dbReference type="EMBL" id="KAJ1163672.1"/>
    </source>
</evidence>
<organism evidence="2 3">
    <name type="scientific">Pleurodeles waltl</name>
    <name type="common">Iberian ribbed newt</name>
    <dbReference type="NCBI Taxonomy" id="8319"/>
    <lineage>
        <taxon>Eukaryota</taxon>
        <taxon>Metazoa</taxon>
        <taxon>Chordata</taxon>
        <taxon>Craniata</taxon>
        <taxon>Vertebrata</taxon>
        <taxon>Euteleostomi</taxon>
        <taxon>Amphibia</taxon>
        <taxon>Batrachia</taxon>
        <taxon>Caudata</taxon>
        <taxon>Salamandroidea</taxon>
        <taxon>Salamandridae</taxon>
        <taxon>Pleurodelinae</taxon>
        <taxon>Pleurodeles</taxon>
    </lineage>
</organism>
<gene>
    <name evidence="2" type="ORF">NDU88_004127</name>
</gene>
<dbReference type="EMBL" id="JANPWB010000008">
    <property type="protein sequence ID" value="KAJ1163672.1"/>
    <property type="molecule type" value="Genomic_DNA"/>
</dbReference>
<evidence type="ECO:0000313" key="3">
    <source>
        <dbReference type="Proteomes" id="UP001066276"/>
    </source>
</evidence>
<keyword evidence="3" id="KW-1185">Reference proteome</keyword>
<dbReference type="AlphaFoldDB" id="A0AAV7SHV9"/>
<evidence type="ECO:0000256" key="1">
    <source>
        <dbReference type="SAM" id="MobiDB-lite"/>
    </source>
</evidence>
<accession>A0AAV7SHV9</accession>
<comment type="caution">
    <text evidence="2">The sequence shown here is derived from an EMBL/GenBank/DDBJ whole genome shotgun (WGS) entry which is preliminary data.</text>
</comment>
<reference evidence="2" key="1">
    <citation type="journal article" date="2022" name="bioRxiv">
        <title>Sequencing and chromosome-scale assembly of the giantPleurodeles waltlgenome.</title>
        <authorList>
            <person name="Brown T."/>
            <person name="Elewa A."/>
            <person name="Iarovenko S."/>
            <person name="Subramanian E."/>
            <person name="Araus A.J."/>
            <person name="Petzold A."/>
            <person name="Susuki M."/>
            <person name="Suzuki K.-i.T."/>
            <person name="Hayashi T."/>
            <person name="Toyoda A."/>
            <person name="Oliveira C."/>
            <person name="Osipova E."/>
            <person name="Leigh N.D."/>
            <person name="Simon A."/>
            <person name="Yun M.H."/>
        </authorList>
    </citation>
    <scope>NUCLEOTIDE SEQUENCE</scope>
    <source>
        <strain evidence="2">20211129_DDA</strain>
        <tissue evidence="2">Liver</tissue>
    </source>
</reference>
<sequence>MEQYTTPVPLPQRQTRLGGPRDVLSTPMTAEEPLRAELLAARQGSRVGLEGKIEKVAVELILLRADL</sequence>
<proteinExistence type="predicted"/>
<feature type="region of interest" description="Disordered" evidence="1">
    <location>
        <begin position="1"/>
        <end position="27"/>
    </location>
</feature>
<dbReference type="Proteomes" id="UP001066276">
    <property type="component" value="Chromosome 4_2"/>
</dbReference>